<name>A0A1X9T5K2_9VIRU</name>
<proteinExistence type="predicted"/>
<dbReference type="RefSeq" id="YP_009362491.1">
    <property type="nucleotide sequence ID" value="NC_034618.1"/>
</dbReference>
<accession>A0A1X9T5K2</accession>
<protein>
    <submittedName>
        <fullName evidence="1">Interleukin 34-like motif protein</fullName>
    </submittedName>
</protein>
<dbReference type="Proteomes" id="UP000203507">
    <property type="component" value="Segment"/>
</dbReference>
<reference evidence="1" key="1">
    <citation type="journal article" date="2017" name="Vet. Pathol.">
        <title>Ranid Herpesvirus 3 and Proliferative Dermatitis in Free-Ranging Wild Common Frogs (Rana Temporaria).</title>
        <authorList>
            <person name="Origgi F.C."/>
            <person name="Schmidt B.R."/>
            <person name="Lohmann P."/>
            <person name="Otten P."/>
            <person name="Akdesir E."/>
            <person name="Gaschen V."/>
            <person name="Aguilar-Bultet L."/>
            <person name="Wahli T."/>
            <person name="Sattler U."/>
            <person name="Stoffel M.H."/>
        </authorList>
    </citation>
    <scope>NUCLEOTIDE SEQUENCE [LARGE SCALE GENOMIC DNA]</scope>
    <source>
        <strain evidence="1">FO1_2015</strain>
    </source>
</reference>
<dbReference type="KEGG" id="vg:32878316"/>
<dbReference type="EMBL" id="KX832224">
    <property type="protein sequence ID" value="ARR28982.1"/>
    <property type="molecule type" value="Genomic_DNA"/>
</dbReference>
<dbReference type="GeneID" id="32878316"/>
<organism evidence="1">
    <name type="scientific">Ranid herpesvirus 3</name>
    <dbReference type="NCBI Taxonomy" id="1987509"/>
    <lineage>
        <taxon>Viruses</taxon>
        <taxon>Duplodnaviria</taxon>
        <taxon>Heunggongvirae</taxon>
        <taxon>Peploviricota</taxon>
        <taxon>Herviviricetes</taxon>
        <taxon>Herpesvirales</taxon>
        <taxon>Alloherpesviridae</taxon>
        <taxon>Batravirus</taxon>
        <taxon>Batravirus ranidallo3</taxon>
    </lineage>
</organism>
<keyword evidence="2" id="KW-1185">Reference proteome</keyword>
<sequence length="291" mass="34015">MARLHRGHLAVRQWSVFDGVSLFSTRYHNSAAFMSHLEWLDGEAKRWNYMMRLPMCVRTAKSYDPVNEVKPEWMTEEPGRWHRVVGDFRVCYYYLLFLVSQENALSILAAYNVRAAIIGLHIIMCEFIGQRTPCYDTWIESVDVKCYNAPLPVHKFPMSSFLELFPVLHPSDNYLKVIEEADAALVVWKQNISFSSTWRNESGGIVIAPDLVLYSSAVGRLIQNFMNAYKNLIFVFYCMMDADAAGQQWCWLQPRRTIQDVTTFAYYFNDFVVDWVAHKERLRVLEWTTDV</sequence>
<evidence type="ECO:0000313" key="1">
    <source>
        <dbReference type="EMBL" id="ARR28982.1"/>
    </source>
</evidence>
<evidence type="ECO:0000313" key="2">
    <source>
        <dbReference type="Proteomes" id="UP000203507"/>
    </source>
</evidence>